<keyword evidence="2" id="KW-0325">Glycoprotein</keyword>
<keyword evidence="5" id="KW-1185">Reference proteome</keyword>
<evidence type="ECO:0000256" key="3">
    <source>
        <dbReference type="SAM" id="MobiDB-lite"/>
    </source>
</evidence>
<evidence type="ECO:0000256" key="1">
    <source>
        <dbReference type="ARBA" id="ARBA00022729"/>
    </source>
</evidence>
<dbReference type="STRING" id="13370.A0A448YRT8"/>
<evidence type="ECO:0000313" key="4">
    <source>
        <dbReference type="EMBL" id="VEU23616.1"/>
    </source>
</evidence>
<organism evidence="4 5">
    <name type="scientific">Brettanomyces naardenensis</name>
    <name type="common">Yeast</name>
    <dbReference type="NCBI Taxonomy" id="13370"/>
    <lineage>
        <taxon>Eukaryota</taxon>
        <taxon>Fungi</taxon>
        <taxon>Dikarya</taxon>
        <taxon>Ascomycota</taxon>
        <taxon>Saccharomycotina</taxon>
        <taxon>Pichiomycetes</taxon>
        <taxon>Pichiales</taxon>
        <taxon>Pichiaceae</taxon>
        <taxon>Brettanomyces</taxon>
    </lineage>
</organism>
<proteinExistence type="predicted"/>
<feature type="compositionally biased region" description="Low complexity" evidence="3">
    <location>
        <begin position="134"/>
        <end position="227"/>
    </location>
</feature>
<dbReference type="Pfam" id="PF13928">
    <property type="entry name" value="Flocculin_t3"/>
    <property type="match status" value="1"/>
</dbReference>
<dbReference type="OrthoDB" id="3998251at2759"/>
<dbReference type="AlphaFoldDB" id="A0A448YRT8"/>
<evidence type="ECO:0000256" key="2">
    <source>
        <dbReference type="ARBA" id="ARBA00023180"/>
    </source>
</evidence>
<dbReference type="InterPro" id="IPR025928">
    <property type="entry name" value="Flocculin_t3_rpt"/>
</dbReference>
<sequence>MEATNNNGNPSFHIFIPFSLGPWTSVSIAQNSINSNFEWSDDGTFYLDGTPAPASDYTDDATFSFFEAIYEAYPSGFTLLEYITPDADTYTNGGTFSLTVDVSFGTESATLVKRYQTYVLSATITIPPSGGTGSSSSSETTPTGGSVSTTSSTAVSNSSTSGAVTTTSTGESVSTASSTAVPTTSSPAVSTTSSPVVSTTSSPVVSNTSNETSGTATTTSEGESGGVSTTVVTITSCSDHKCTKIPVTTGLTEYTETISGRTTIFTTYCPLTAKTEEVASSGSSELATKSSVTTVTTTRENGEIVTYTTTVCPETEIGPSTGESPEVTTGTLITVASSSSSSSSSAEATEANISTFVGAADHLMAHGSLLTGFFLLICL</sequence>
<evidence type="ECO:0000313" key="5">
    <source>
        <dbReference type="Proteomes" id="UP000290900"/>
    </source>
</evidence>
<dbReference type="Proteomes" id="UP000290900">
    <property type="component" value="Unassembled WGS sequence"/>
</dbReference>
<protein>
    <submittedName>
        <fullName evidence="4">DEKNAAC104777</fullName>
    </submittedName>
</protein>
<feature type="region of interest" description="Disordered" evidence="3">
    <location>
        <begin position="126"/>
        <end position="227"/>
    </location>
</feature>
<reference evidence="4 5" key="1">
    <citation type="submission" date="2018-12" db="EMBL/GenBank/DDBJ databases">
        <authorList>
            <person name="Tiukova I."/>
            <person name="Dainat J."/>
        </authorList>
    </citation>
    <scope>NUCLEOTIDE SEQUENCE [LARGE SCALE GENOMIC DNA]</scope>
</reference>
<accession>A0A448YRT8</accession>
<dbReference type="InParanoid" id="A0A448YRT8"/>
<gene>
    <name evidence="4" type="ORF">BRENAR_LOCUS4345</name>
</gene>
<dbReference type="EMBL" id="CAACVR010000048">
    <property type="protein sequence ID" value="VEU23616.1"/>
    <property type="molecule type" value="Genomic_DNA"/>
</dbReference>
<keyword evidence="1" id="KW-0732">Signal</keyword>
<name>A0A448YRT8_BRENA</name>